<dbReference type="STRING" id="1390249.BHU72_07820"/>
<comment type="similarity">
    <text evidence="3 11">Belongs to the CarA family.</text>
</comment>
<dbReference type="Pfam" id="PF00117">
    <property type="entry name" value="GATase"/>
    <property type="match status" value="1"/>
</dbReference>
<feature type="binding site" evidence="11">
    <location>
        <position position="297"/>
    </location>
    <ligand>
        <name>L-glutamine</name>
        <dbReference type="ChEBI" id="CHEBI:58359"/>
    </ligand>
</feature>
<dbReference type="SUPFAM" id="SSF52317">
    <property type="entry name" value="Class I glutamine amidotransferase-like"/>
    <property type="match status" value="1"/>
</dbReference>
<dbReference type="GO" id="GO:0004088">
    <property type="term" value="F:carbamoyl-phosphate synthase (glutamine-hydrolyzing) activity"/>
    <property type="evidence" value="ECO:0007669"/>
    <property type="project" value="UniProtKB-UniRule"/>
</dbReference>
<dbReference type="NCBIfam" id="NF009475">
    <property type="entry name" value="PRK12838.1"/>
    <property type="match status" value="1"/>
</dbReference>
<comment type="catalytic activity">
    <reaction evidence="10 11">
        <text>L-glutamine + H2O = L-glutamate + NH4(+)</text>
        <dbReference type="Rhea" id="RHEA:15889"/>
        <dbReference type="ChEBI" id="CHEBI:15377"/>
        <dbReference type="ChEBI" id="CHEBI:28938"/>
        <dbReference type="ChEBI" id="CHEBI:29985"/>
        <dbReference type="ChEBI" id="CHEBI:58359"/>
    </reaction>
</comment>
<reference evidence="13 14" key="1">
    <citation type="submission" date="2016-09" db="EMBL/GenBank/DDBJ databases">
        <title>Desulfuribacillus arsenicus sp. nov., an obligately anaerobic, dissimilatory arsenic- and antimonate-reducing bacterium isolated from anoxic sediments.</title>
        <authorList>
            <person name="Abin C.A."/>
            <person name="Hollibaugh J.T."/>
        </authorList>
    </citation>
    <scope>NUCLEOTIDE SEQUENCE [LARGE SCALE GENOMIC DNA]</scope>
    <source>
        <strain evidence="13 14">MLFW-2</strain>
    </source>
</reference>
<evidence type="ECO:0000313" key="14">
    <source>
        <dbReference type="Proteomes" id="UP000095255"/>
    </source>
</evidence>
<keyword evidence="7 11" id="KW-0315">Glutamine amidotransferase</keyword>
<feature type="active site" description="Nucleophile" evidence="11">
    <location>
        <position position="253"/>
    </location>
</feature>
<keyword evidence="14" id="KW-1185">Reference proteome</keyword>
<feature type="binding site" evidence="11">
    <location>
        <position position="51"/>
    </location>
    <ligand>
        <name>L-glutamine</name>
        <dbReference type="ChEBI" id="CHEBI:58359"/>
    </ligand>
</feature>
<dbReference type="GO" id="GO:0044205">
    <property type="term" value="P:'de novo' UMP biosynthetic process"/>
    <property type="evidence" value="ECO:0007669"/>
    <property type="project" value="UniProtKB-UniRule"/>
</dbReference>
<dbReference type="NCBIfam" id="TIGR01368">
    <property type="entry name" value="CPSaseIIsmall"/>
    <property type="match status" value="1"/>
</dbReference>
<dbReference type="PANTHER" id="PTHR43418">
    <property type="entry name" value="MULTIFUNCTIONAL TRYPTOPHAN BIOSYNTHESIS PROTEIN-RELATED"/>
    <property type="match status" value="1"/>
</dbReference>
<dbReference type="PANTHER" id="PTHR43418:SF7">
    <property type="entry name" value="CARBAMOYL-PHOSPHATE SYNTHASE SMALL CHAIN"/>
    <property type="match status" value="1"/>
</dbReference>
<dbReference type="InterPro" id="IPR029062">
    <property type="entry name" value="Class_I_gatase-like"/>
</dbReference>
<dbReference type="SUPFAM" id="SSF52021">
    <property type="entry name" value="Carbamoyl phosphate synthetase, small subunit N-terminal domain"/>
    <property type="match status" value="1"/>
</dbReference>
<dbReference type="FunFam" id="3.50.30.20:FF:000001">
    <property type="entry name" value="Carbamoyl-phosphate synthase small chain"/>
    <property type="match status" value="1"/>
</dbReference>
<dbReference type="GO" id="GO:0004359">
    <property type="term" value="F:glutaminase activity"/>
    <property type="evidence" value="ECO:0007669"/>
    <property type="project" value="RHEA"/>
</dbReference>
<keyword evidence="8 11" id="KW-0665">Pyrimidine biosynthesis</keyword>
<evidence type="ECO:0000313" key="13">
    <source>
        <dbReference type="EMBL" id="OEH84840.1"/>
    </source>
</evidence>
<dbReference type="PRINTS" id="PR00099">
    <property type="entry name" value="CPSGATASE"/>
</dbReference>
<keyword evidence="11" id="KW-0028">Amino-acid biosynthesis</keyword>
<dbReference type="PROSITE" id="PS51273">
    <property type="entry name" value="GATASE_TYPE_1"/>
    <property type="match status" value="1"/>
</dbReference>
<feature type="domain" description="Carbamoyl-phosphate synthase small subunit N-terminal" evidence="12">
    <location>
        <begin position="5"/>
        <end position="137"/>
    </location>
</feature>
<evidence type="ECO:0000256" key="1">
    <source>
        <dbReference type="ARBA" id="ARBA00004812"/>
    </source>
</evidence>
<evidence type="ECO:0000256" key="4">
    <source>
        <dbReference type="ARBA" id="ARBA00022598"/>
    </source>
</evidence>
<dbReference type="PRINTS" id="PR00097">
    <property type="entry name" value="ANTSNTHASEII"/>
</dbReference>
<evidence type="ECO:0000256" key="6">
    <source>
        <dbReference type="ARBA" id="ARBA00022840"/>
    </source>
</evidence>
<dbReference type="PRINTS" id="PR00096">
    <property type="entry name" value="GATASE"/>
</dbReference>
<comment type="pathway">
    <text evidence="1 11">Pyrimidine metabolism; UMP biosynthesis via de novo pathway; (S)-dihydroorotate from bicarbonate: step 1/3.</text>
</comment>
<accession>A0A1E5L3X1</accession>
<evidence type="ECO:0000256" key="8">
    <source>
        <dbReference type="ARBA" id="ARBA00022975"/>
    </source>
</evidence>
<dbReference type="GO" id="GO:0006541">
    <property type="term" value="P:glutamine metabolic process"/>
    <property type="evidence" value="ECO:0007669"/>
    <property type="project" value="InterPro"/>
</dbReference>
<dbReference type="UniPathway" id="UPA00068">
    <property type="reaction ID" value="UER00171"/>
</dbReference>
<dbReference type="SMART" id="SM01097">
    <property type="entry name" value="CPSase_sm_chain"/>
    <property type="match status" value="1"/>
</dbReference>
<feature type="region of interest" description="CPSase" evidence="11">
    <location>
        <begin position="1"/>
        <end position="177"/>
    </location>
</feature>
<evidence type="ECO:0000256" key="11">
    <source>
        <dbReference type="HAMAP-Rule" id="MF_01209"/>
    </source>
</evidence>
<dbReference type="HAMAP" id="MF_01209">
    <property type="entry name" value="CPSase_S_chain"/>
    <property type="match status" value="1"/>
</dbReference>
<evidence type="ECO:0000256" key="5">
    <source>
        <dbReference type="ARBA" id="ARBA00022741"/>
    </source>
</evidence>
<dbReference type="Gene3D" id="3.40.50.880">
    <property type="match status" value="1"/>
</dbReference>
<feature type="binding site" evidence="11">
    <location>
        <position position="254"/>
    </location>
    <ligand>
        <name>L-glutamine</name>
        <dbReference type="ChEBI" id="CHEBI:58359"/>
    </ligand>
</feature>
<evidence type="ECO:0000256" key="10">
    <source>
        <dbReference type="ARBA" id="ARBA00049285"/>
    </source>
</evidence>
<dbReference type="InterPro" id="IPR050472">
    <property type="entry name" value="Anth_synth/Amidotransfase"/>
</dbReference>
<dbReference type="InterPro" id="IPR036480">
    <property type="entry name" value="CarbP_synth_ssu_N_sf"/>
</dbReference>
<feature type="binding site" evidence="11">
    <location>
        <position position="228"/>
    </location>
    <ligand>
        <name>L-glutamine</name>
        <dbReference type="ChEBI" id="CHEBI:58359"/>
    </ligand>
</feature>
<dbReference type="EC" id="6.3.5.5" evidence="11"/>
<proteinExistence type="inferred from homology"/>
<dbReference type="InterPro" id="IPR035686">
    <property type="entry name" value="CPSase_GATase1"/>
</dbReference>
<feature type="active site" evidence="11">
    <location>
        <position position="340"/>
    </location>
</feature>
<dbReference type="GO" id="GO:0005524">
    <property type="term" value="F:ATP binding"/>
    <property type="evidence" value="ECO:0007669"/>
    <property type="project" value="UniProtKB-UniRule"/>
</dbReference>
<dbReference type="CDD" id="cd01744">
    <property type="entry name" value="GATase1_CPSase"/>
    <property type="match status" value="1"/>
</dbReference>
<dbReference type="Gene3D" id="3.50.30.20">
    <property type="entry name" value="Carbamoyl-phosphate synthase small subunit, N-terminal domain"/>
    <property type="match status" value="1"/>
</dbReference>
<name>A0A1E5L3X1_9FIRM</name>
<comment type="pathway">
    <text evidence="2 11">Amino-acid biosynthesis; L-arginine biosynthesis; carbamoyl phosphate from bicarbonate: step 1/1.</text>
</comment>
<protein>
    <recommendedName>
        <fullName evidence="11">Carbamoyl phosphate synthase small chain</fullName>
        <ecNumber evidence="11">6.3.5.5</ecNumber>
    </recommendedName>
    <alternativeName>
        <fullName evidence="11">Carbamoyl phosphate synthetase glutamine chain</fullName>
    </alternativeName>
</protein>
<dbReference type="AlphaFoldDB" id="A0A1E5L3X1"/>
<feature type="binding site" evidence="11">
    <location>
        <position position="226"/>
    </location>
    <ligand>
        <name>L-glutamine</name>
        <dbReference type="ChEBI" id="CHEBI:58359"/>
    </ligand>
</feature>
<dbReference type="Proteomes" id="UP000095255">
    <property type="component" value="Unassembled WGS sequence"/>
</dbReference>
<dbReference type="InterPro" id="IPR017926">
    <property type="entry name" value="GATASE"/>
</dbReference>
<keyword evidence="11" id="KW-0055">Arginine biosynthesis</keyword>
<dbReference type="Pfam" id="PF00988">
    <property type="entry name" value="CPSase_sm_chain"/>
    <property type="match status" value="1"/>
</dbReference>
<dbReference type="EMBL" id="MJAT01000036">
    <property type="protein sequence ID" value="OEH84840.1"/>
    <property type="molecule type" value="Genomic_DNA"/>
</dbReference>
<evidence type="ECO:0000259" key="12">
    <source>
        <dbReference type="SMART" id="SM01097"/>
    </source>
</evidence>
<comment type="function">
    <text evidence="11">Small subunit of the glutamine-dependent carbamoyl phosphate synthetase (CPSase). CPSase catalyzes the formation of carbamoyl phosphate from the ammonia moiety of glutamine, carbonate, and phosphate donated by ATP, constituting the first step of 2 biosynthetic pathways, one leading to arginine and/or urea and the other to pyrimidine nucleotides. The small subunit (glutamine amidotransferase) binds and cleaves glutamine to supply the large subunit with the substrate ammonia.</text>
</comment>
<feature type="binding site" evidence="11">
    <location>
        <position position="257"/>
    </location>
    <ligand>
        <name>L-glutamine</name>
        <dbReference type="ChEBI" id="CHEBI:58359"/>
    </ligand>
</feature>
<keyword evidence="4 11" id="KW-0436">Ligase</keyword>
<evidence type="ECO:0000256" key="7">
    <source>
        <dbReference type="ARBA" id="ARBA00022962"/>
    </source>
</evidence>
<keyword evidence="5 11" id="KW-0547">Nucleotide-binding</keyword>
<organism evidence="13 14">
    <name type="scientific">Desulfuribacillus stibiiarsenatis</name>
    <dbReference type="NCBI Taxonomy" id="1390249"/>
    <lineage>
        <taxon>Bacteria</taxon>
        <taxon>Bacillati</taxon>
        <taxon>Bacillota</taxon>
        <taxon>Desulfuribacillia</taxon>
        <taxon>Desulfuribacillales</taxon>
        <taxon>Desulfuribacillaceae</taxon>
        <taxon>Desulfuribacillus</taxon>
    </lineage>
</organism>
<feature type="binding site" evidence="11">
    <location>
        <position position="298"/>
    </location>
    <ligand>
        <name>L-glutamine</name>
        <dbReference type="ChEBI" id="CHEBI:58359"/>
    </ligand>
</feature>
<comment type="caution">
    <text evidence="13">The sequence shown here is derived from an EMBL/GenBank/DDBJ whole genome shotgun (WGS) entry which is preliminary data.</text>
</comment>
<keyword evidence="6 11" id="KW-0067">ATP-binding</keyword>
<dbReference type="GO" id="GO:0006207">
    <property type="term" value="P:'de novo' pyrimidine nucleobase biosynthetic process"/>
    <property type="evidence" value="ECO:0007669"/>
    <property type="project" value="InterPro"/>
</dbReference>
<feature type="binding site" evidence="11">
    <location>
        <position position="295"/>
    </location>
    <ligand>
        <name>L-glutamine</name>
        <dbReference type="ChEBI" id="CHEBI:58359"/>
    </ligand>
</feature>
<dbReference type="UniPathway" id="UPA00070">
    <property type="reaction ID" value="UER00115"/>
</dbReference>
<evidence type="ECO:0000256" key="9">
    <source>
        <dbReference type="ARBA" id="ARBA00048816"/>
    </source>
</evidence>
<sequence length="365" mass="40124">MKQQKNAMLVLEDGNVLYGCAFGATDNKKSIGEVVFNTSMTGYQEVLTDPSYCGQIVTMTYPLIGNYGLNAEDLECMFSHVSGFVVKEASIHPSNWRSLESIDEFLKAHGVMGIAGIDTRMLTRIIRVHGTLKGMITTNIDADISTLLAELQQTSYMYDQVSRVSTKNIFRSPGNGYRVVLIDMGTKLGIHHELLKRGCDVTVVPYNTTSEQIQRLQPDGIMISNGPGDPKSVMQTAEQIRPFIGKLPMYGICLGHQLIALAAGANTIKLKFGHRGGNNPVKDLRTNRVYITSQNHGYTVDKESLHGTGLQVSHINLNDDTVEGLVHDSGLLASVQYHPEAAPGPLDSGYLFDEFVDTIKKWKAE</sequence>
<comment type="subunit">
    <text evidence="11">Composed of two chains; the small (or glutamine) chain promotes the hydrolysis of glutamine to ammonia, which is used by the large (or ammonia) chain to synthesize carbamoyl phosphate. Tetramer of heterodimers (alpha,beta)4.</text>
</comment>
<gene>
    <name evidence="11" type="primary">carA</name>
    <name evidence="13" type="ORF">BHU72_07820</name>
</gene>
<dbReference type="GO" id="GO:0006526">
    <property type="term" value="P:L-arginine biosynthetic process"/>
    <property type="evidence" value="ECO:0007669"/>
    <property type="project" value="UniProtKB-UniRule"/>
</dbReference>
<evidence type="ECO:0000256" key="2">
    <source>
        <dbReference type="ARBA" id="ARBA00005077"/>
    </source>
</evidence>
<feature type="active site" evidence="11">
    <location>
        <position position="338"/>
    </location>
</feature>
<comment type="catalytic activity">
    <reaction evidence="9 11">
        <text>hydrogencarbonate + L-glutamine + 2 ATP + H2O = carbamoyl phosphate + L-glutamate + 2 ADP + phosphate + 2 H(+)</text>
        <dbReference type="Rhea" id="RHEA:18633"/>
        <dbReference type="ChEBI" id="CHEBI:15377"/>
        <dbReference type="ChEBI" id="CHEBI:15378"/>
        <dbReference type="ChEBI" id="CHEBI:17544"/>
        <dbReference type="ChEBI" id="CHEBI:29985"/>
        <dbReference type="ChEBI" id="CHEBI:30616"/>
        <dbReference type="ChEBI" id="CHEBI:43474"/>
        <dbReference type="ChEBI" id="CHEBI:58228"/>
        <dbReference type="ChEBI" id="CHEBI:58359"/>
        <dbReference type="ChEBI" id="CHEBI:456216"/>
        <dbReference type="EC" id="6.3.5.5"/>
    </reaction>
</comment>
<evidence type="ECO:0000256" key="3">
    <source>
        <dbReference type="ARBA" id="ARBA00007800"/>
    </source>
</evidence>
<dbReference type="InterPro" id="IPR006274">
    <property type="entry name" value="CarbamoylP_synth_ssu"/>
</dbReference>
<dbReference type="InterPro" id="IPR002474">
    <property type="entry name" value="CarbamoylP_synth_ssu_N"/>
</dbReference>